<dbReference type="InterPro" id="IPR011333">
    <property type="entry name" value="SKP1/BTB/POZ_sf"/>
</dbReference>
<sequence length="185" mass="21923">MEYDVETDPDFRINGDRVLFLGSRETLHGLLEDELNFCFKISYPNGRASNMVLDVTNINLTDCDLRYDLLRRLSEDMGEMFQERYHAFCEVISTTTPERRIRCVAHQSILWKRIPFWEHAFTKVYFQPACYLPVHTRALHGLLRYVYTGILERYSLGNDVLEEIRRCYSLLGFHDLEDYFNDGDD</sequence>
<evidence type="ECO:0000313" key="1">
    <source>
        <dbReference type="EMBL" id="GFY49361.1"/>
    </source>
</evidence>
<evidence type="ECO:0000313" key="2">
    <source>
        <dbReference type="Proteomes" id="UP000886998"/>
    </source>
</evidence>
<organism evidence="1 2">
    <name type="scientific">Trichonephila inaurata madagascariensis</name>
    <dbReference type="NCBI Taxonomy" id="2747483"/>
    <lineage>
        <taxon>Eukaryota</taxon>
        <taxon>Metazoa</taxon>
        <taxon>Ecdysozoa</taxon>
        <taxon>Arthropoda</taxon>
        <taxon>Chelicerata</taxon>
        <taxon>Arachnida</taxon>
        <taxon>Araneae</taxon>
        <taxon>Araneomorphae</taxon>
        <taxon>Entelegynae</taxon>
        <taxon>Araneoidea</taxon>
        <taxon>Nephilidae</taxon>
        <taxon>Trichonephila</taxon>
        <taxon>Trichonephila inaurata</taxon>
    </lineage>
</organism>
<proteinExistence type="predicted"/>
<accession>A0A8X6XCK5</accession>
<dbReference type="EMBL" id="BMAV01006981">
    <property type="protein sequence ID" value="GFY49361.1"/>
    <property type="molecule type" value="Genomic_DNA"/>
</dbReference>
<dbReference type="AlphaFoldDB" id="A0A8X6XCK5"/>
<dbReference type="Gene3D" id="3.30.710.10">
    <property type="entry name" value="Potassium Channel Kv1.1, Chain A"/>
    <property type="match status" value="1"/>
</dbReference>
<name>A0A8X6XCK5_9ARAC</name>
<reference evidence="1" key="1">
    <citation type="submission" date="2020-08" db="EMBL/GenBank/DDBJ databases">
        <title>Multicomponent nature underlies the extraordinary mechanical properties of spider dragline silk.</title>
        <authorList>
            <person name="Kono N."/>
            <person name="Nakamura H."/>
            <person name="Mori M."/>
            <person name="Yoshida Y."/>
            <person name="Ohtoshi R."/>
            <person name="Malay A.D."/>
            <person name="Moran D.A.P."/>
            <person name="Tomita M."/>
            <person name="Numata K."/>
            <person name="Arakawa K."/>
        </authorList>
    </citation>
    <scope>NUCLEOTIDE SEQUENCE</scope>
</reference>
<keyword evidence="2" id="KW-1185">Reference proteome</keyword>
<dbReference type="Proteomes" id="UP000886998">
    <property type="component" value="Unassembled WGS sequence"/>
</dbReference>
<comment type="caution">
    <text evidence="1">The sequence shown here is derived from an EMBL/GenBank/DDBJ whole genome shotgun (WGS) entry which is preliminary data.</text>
</comment>
<gene>
    <name evidence="1" type="ORF">TNIN_119261</name>
</gene>
<protein>
    <submittedName>
        <fullName evidence="1">Uncharacterized protein</fullName>
    </submittedName>
</protein>